<feature type="transmembrane region" description="Helical" evidence="12">
    <location>
        <begin position="908"/>
        <end position="927"/>
    </location>
</feature>
<dbReference type="PRINTS" id="PR00119">
    <property type="entry name" value="CATATPASE"/>
</dbReference>
<keyword evidence="3" id="KW-1003">Cell membrane</keyword>
<dbReference type="Gene3D" id="1.20.1110.10">
    <property type="entry name" value="Calcium-transporting ATPase, transmembrane domain"/>
    <property type="match status" value="1"/>
</dbReference>
<sequence length="951" mass="104053">METLTTQKINRETEKTIHQLPVNQVYSDLETAISGLPKTEAALRLKAYGSNTIQEVKGKPLIWKFLSNFTHLMAILLWIGGIIGFIAQLPQLGIAIWLVNIINGVFSFMQEFRAEKATEALRKMLPSYARVLRDGEEQRILAEELVPGDVILLAEGDRISADARLVEDADLRCDQSTLTGESHAVKKTKDPVLRPDLARAEEPNLVFAGTNVAAGSGKAIVFATGMSTEFGKIAGMTQSQKEVQSPLQKELKRVTRTVSVMAVSIGVFFFIASILLPNANVAESFIFAMGMIIAFVPEGLLPTVTLSLAMGVQRMAKRNALIKRLSAVETLGCTTIICTDKTGTLTQNEMTVSDLWLANQPFKVTGVGYDSAQGEILADNHPVTQAQNQDLRQLLVAASLCNNARLIPPTDDAPRWTVLGDPTEAAMLVAAQKSGLDLPKEALLTPRLRELPFEARRKRMSTIHQIKDPDSQTVRIAYVKGAPKEVLDLCTHVRRGGQDAPVTEALRTEIISANDGYARSGLRVLAVALRWLTEEATLPASMSAYTPELVEQNLTFLGLVAMADPPRPEVAAAVEKCHHSSIRIIMITGDYGLTAESIARRIGIIGGDHPRILTGIDLEELDDATLKEALGDEVIFARVAPEQKLRVVTALQEMGHVVAVTGDGVNDAPALKKADIGVAMGISGTDVAKEAADMILTDDNFASIVNAVEEGRAVYNNIRKFAVYIFNSNMSEAAPFILFLFSRGSIPLPLTIMQILAMDLGTDMVPAIGLGAELPEAGIMDHPPRSQKEPLLSRQLLLLAFFWYGMLESVISISAYFFLNWQYGWPGVPLADSGTIYRMATTMTLTAIVICQVGVVFNARTHRASVFSIGFFTNRLLLIGIAVELILICILMYVPIFHDLFNTAPLGLSQWAYLIIWAPVIILLDELRKAFLRGWDKRADRKKNSSEEVSK</sequence>
<feature type="transmembrane region" description="Helical" evidence="12">
    <location>
        <begin position="839"/>
        <end position="857"/>
    </location>
</feature>
<accession>A0A0L6U253</accession>
<dbReference type="SUPFAM" id="SSF81665">
    <property type="entry name" value="Calcium ATPase, transmembrane domain M"/>
    <property type="match status" value="1"/>
</dbReference>
<reference evidence="15" key="1">
    <citation type="submission" date="2015-07" db="EMBL/GenBank/DDBJ databases">
        <title>Draft genome sequence of Acetobacterium bakii DSM 8293, a potential psychrophilic chemical producer through syngas fermentation.</title>
        <authorList>
            <person name="Song Y."/>
            <person name="Hwang S."/>
            <person name="Cho B.-K."/>
        </authorList>
    </citation>
    <scope>NUCLEOTIDE SEQUENCE [LARGE SCALE GENOMIC DNA]</scope>
    <source>
        <strain evidence="15">DSM 8239</strain>
    </source>
</reference>
<evidence type="ECO:0000256" key="1">
    <source>
        <dbReference type="ARBA" id="ARBA00004651"/>
    </source>
</evidence>
<feature type="transmembrane region" description="Helical" evidence="12">
    <location>
        <begin position="65"/>
        <end position="86"/>
    </location>
</feature>
<feature type="domain" description="Cation-transporting P-type ATPase N-terminal" evidence="13">
    <location>
        <begin position="16"/>
        <end position="89"/>
    </location>
</feature>
<comment type="similarity">
    <text evidence="2">Belongs to the cation transport ATPase (P-type) (TC 3.A.3) family. Type IIA subfamily.</text>
</comment>
<dbReference type="InterPro" id="IPR004014">
    <property type="entry name" value="ATPase_P-typ_cation-transptr_N"/>
</dbReference>
<dbReference type="OrthoDB" id="9760364at2"/>
<dbReference type="GO" id="GO:0005524">
    <property type="term" value="F:ATP binding"/>
    <property type="evidence" value="ECO:0007669"/>
    <property type="project" value="UniProtKB-KW"/>
</dbReference>
<dbReference type="InterPro" id="IPR018303">
    <property type="entry name" value="ATPase_P-typ_P_site"/>
</dbReference>
<dbReference type="Pfam" id="PF00122">
    <property type="entry name" value="E1-E2_ATPase"/>
    <property type="match status" value="1"/>
</dbReference>
<dbReference type="InterPro" id="IPR008250">
    <property type="entry name" value="ATPase_P-typ_transduc_dom_A_sf"/>
</dbReference>
<dbReference type="STRING" id="52689.AKG39_05470"/>
<evidence type="ECO:0000256" key="3">
    <source>
        <dbReference type="ARBA" id="ARBA00022475"/>
    </source>
</evidence>
<evidence type="ECO:0000256" key="4">
    <source>
        <dbReference type="ARBA" id="ARBA00022553"/>
    </source>
</evidence>
<dbReference type="SFLD" id="SFLDS00003">
    <property type="entry name" value="Haloacid_Dehalogenase"/>
    <property type="match status" value="1"/>
</dbReference>
<dbReference type="InterPro" id="IPR023299">
    <property type="entry name" value="ATPase_P-typ_cyto_dom_N"/>
</dbReference>
<keyword evidence="7" id="KW-0067">ATP-binding</keyword>
<dbReference type="EMBL" id="LGYO01000011">
    <property type="protein sequence ID" value="KNZ42603.1"/>
    <property type="molecule type" value="Genomic_DNA"/>
</dbReference>
<dbReference type="InterPro" id="IPR036412">
    <property type="entry name" value="HAD-like_sf"/>
</dbReference>
<evidence type="ECO:0000259" key="13">
    <source>
        <dbReference type="SMART" id="SM00831"/>
    </source>
</evidence>
<comment type="caution">
    <text evidence="14">The sequence shown here is derived from an EMBL/GenBank/DDBJ whole genome shotgun (WGS) entry which is preliminary data.</text>
</comment>
<dbReference type="InterPro" id="IPR001757">
    <property type="entry name" value="P_typ_ATPase"/>
</dbReference>
<dbReference type="NCBIfam" id="TIGR01494">
    <property type="entry name" value="ATPase_P-type"/>
    <property type="match status" value="2"/>
</dbReference>
<evidence type="ECO:0000256" key="5">
    <source>
        <dbReference type="ARBA" id="ARBA00022692"/>
    </source>
</evidence>
<dbReference type="PANTHER" id="PTHR43294:SF21">
    <property type="entry name" value="CATION TRANSPORTING ATPASE"/>
    <property type="match status" value="1"/>
</dbReference>
<dbReference type="Pfam" id="PF08282">
    <property type="entry name" value="Hydrolase_3"/>
    <property type="match status" value="1"/>
</dbReference>
<dbReference type="Proteomes" id="UP000036873">
    <property type="component" value="Unassembled WGS sequence"/>
</dbReference>
<dbReference type="Gene3D" id="2.70.150.10">
    <property type="entry name" value="Calcium-transporting ATPase, cytoplasmic transduction domain A"/>
    <property type="match status" value="1"/>
</dbReference>
<dbReference type="FunFam" id="3.40.50.1000:FF:000028">
    <property type="entry name" value="Calcium-transporting P-type ATPase, putative"/>
    <property type="match status" value="1"/>
</dbReference>
<evidence type="ECO:0000256" key="2">
    <source>
        <dbReference type="ARBA" id="ARBA00005675"/>
    </source>
</evidence>
<dbReference type="SFLD" id="SFLDG00002">
    <property type="entry name" value="C1.7:_P-type_atpase_like"/>
    <property type="match status" value="1"/>
</dbReference>
<dbReference type="InterPro" id="IPR050510">
    <property type="entry name" value="Cation_transp_ATPase_P-type"/>
</dbReference>
<evidence type="ECO:0000256" key="9">
    <source>
        <dbReference type="ARBA" id="ARBA00022967"/>
    </source>
</evidence>
<keyword evidence="10 12" id="KW-1133">Transmembrane helix</keyword>
<dbReference type="RefSeq" id="WP_050739361.1">
    <property type="nucleotide sequence ID" value="NZ_LGYO01000011.1"/>
</dbReference>
<dbReference type="PROSITE" id="PS00154">
    <property type="entry name" value="ATPASE_E1_E2"/>
    <property type="match status" value="1"/>
</dbReference>
<dbReference type="Pfam" id="PF00690">
    <property type="entry name" value="Cation_ATPase_N"/>
    <property type="match status" value="1"/>
</dbReference>
<feature type="transmembrane region" description="Helical" evidence="12">
    <location>
        <begin position="285"/>
        <end position="309"/>
    </location>
</feature>
<dbReference type="GO" id="GO:0016887">
    <property type="term" value="F:ATP hydrolysis activity"/>
    <property type="evidence" value="ECO:0007669"/>
    <property type="project" value="InterPro"/>
</dbReference>
<evidence type="ECO:0000256" key="8">
    <source>
        <dbReference type="ARBA" id="ARBA00022842"/>
    </source>
</evidence>
<dbReference type="Gene3D" id="3.40.50.1000">
    <property type="entry name" value="HAD superfamily/HAD-like"/>
    <property type="match status" value="1"/>
</dbReference>
<keyword evidence="4" id="KW-0597">Phosphoprotein</keyword>
<dbReference type="PRINTS" id="PR00121">
    <property type="entry name" value="NAKATPASE"/>
</dbReference>
<dbReference type="PATRIC" id="fig|52689.4.peg.178"/>
<evidence type="ECO:0000256" key="7">
    <source>
        <dbReference type="ARBA" id="ARBA00022840"/>
    </source>
</evidence>
<evidence type="ECO:0000313" key="15">
    <source>
        <dbReference type="Proteomes" id="UP000036873"/>
    </source>
</evidence>
<organism evidence="14 15">
    <name type="scientific">Acetobacterium bakii</name>
    <dbReference type="NCBI Taxonomy" id="52689"/>
    <lineage>
        <taxon>Bacteria</taxon>
        <taxon>Bacillati</taxon>
        <taxon>Bacillota</taxon>
        <taxon>Clostridia</taxon>
        <taxon>Eubacteriales</taxon>
        <taxon>Eubacteriaceae</taxon>
        <taxon>Acetobacterium</taxon>
    </lineage>
</organism>
<gene>
    <name evidence="14" type="ORF">AKG39_05470</name>
</gene>
<name>A0A0L6U253_9FIRM</name>
<dbReference type="GO" id="GO:0019829">
    <property type="term" value="F:ATPase-coupled monoatomic cation transmembrane transporter activity"/>
    <property type="evidence" value="ECO:0007669"/>
    <property type="project" value="TreeGrafter"/>
</dbReference>
<protein>
    <submittedName>
        <fullName evidence="14">Haloacid dehalogenase</fullName>
    </submittedName>
</protein>
<comment type="subcellular location">
    <subcellularLocation>
        <location evidence="1">Cell membrane</location>
        <topology evidence="1">Multi-pass membrane protein</topology>
    </subcellularLocation>
</comment>
<evidence type="ECO:0000256" key="12">
    <source>
        <dbReference type="SAM" id="Phobius"/>
    </source>
</evidence>
<dbReference type="PANTHER" id="PTHR43294">
    <property type="entry name" value="SODIUM/POTASSIUM-TRANSPORTING ATPASE SUBUNIT ALPHA"/>
    <property type="match status" value="1"/>
</dbReference>
<dbReference type="SMART" id="SM00831">
    <property type="entry name" value="Cation_ATPase_N"/>
    <property type="match status" value="1"/>
</dbReference>
<dbReference type="Gene3D" id="3.40.1110.10">
    <property type="entry name" value="Calcium-transporting ATPase, cytoplasmic domain N"/>
    <property type="match status" value="1"/>
</dbReference>
<proteinExistence type="inferred from homology"/>
<dbReference type="InterPro" id="IPR044492">
    <property type="entry name" value="P_typ_ATPase_HD_dom"/>
</dbReference>
<keyword evidence="11 12" id="KW-0472">Membrane</keyword>
<feature type="transmembrane region" description="Helical" evidence="12">
    <location>
        <begin position="258"/>
        <end position="279"/>
    </location>
</feature>
<evidence type="ECO:0000256" key="11">
    <source>
        <dbReference type="ARBA" id="ARBA00023136"/>
    </source>
</evidence>
<dbReference type="Pfam" id="PF00689">
    <property type="entry name" value="Cation_ATPase_C"/>
    <property type="match status" value="1"/>
</dbReference>
<dbReference type="InterPro" id="IPR023214">
    <property type="entry name" value="HAD_sf"/>
</dbReference>
<dbReference type="InterPro" id="IPR059000">
    <property type="entry name" value="ATPase_P-type_domA"/>
</dbReference>
<dbReference type="GO" id="GO:0005886">
    <property type="term" value="C:plasma membrane"/>
    <property type="evidence" value="ECO:0007669"/>
    <property type="project" value="UniProtKB-SubCell"/>
</dbReference>
<keyword evidence="15" id="KW-1185">Reference proteome</keyword>
<keyword evidence="8" id="KW-0460">Magnesium</keyword>
<dbReference type="GO" id="GO:1902600">
    <property type="term" value="P:proton transmembrane transport"/>
    <property type="evidence" value="ECO:0007669"/>
    <property type="project" value="TreeGrafter"/>
</dbReference>
<dbReference type="SFLD" id="SFLDF00027">
    <property type="entry name" value="p-type_atpase"/>
    <property type="match status" value="1"/>
</dbReference>
<evidence type="ECO:0000256" key="6">
    <source>
        <dbReference type="ARBA" id="ARBA00022741"/>
    </source>
</evidence>
<dbReference type="InterPro" id="IPR023298">
    <property type="entry name" value="ATPase_P-typ_TM_dom_sf"/>
</dbReference>
<dbReference type="Pfam" id="PF13246">
    <property type="entry name" value="Cation_ATPase"/>
    <property type="match status" value="1"/>
</dbReference>
<evidence type="ECO:0000313" key="14">
    <source>
        <dbReference type="EMBL" id="KNZ42603.1"/>
    </source>
</evidence>
<evidence type="ECO:0000256" key="10">
    <source>
        <dbReference type="ARBA" id="ARBA00022989"/>
    </source>
</evidence>
<dbReference type="SUPFAM" id="SSF81660">
    <property type="entry name" value="Metal cation-transporting ATPase, ATP-binding domain N"/>
    <property type="match status" value="1"/>
</dbReference>
<dbReference type="SUPFAM" id="SSF56784">
    <property type="entry name" value="HAD-like"/>
    <property type="match status" value="1"/>
</dbReference>
<keyword evidence="5 12" id="KW-0812">Transmembrane</keyword>
<feature type="transmembrane region" description="Helical" evidence="12">
    <location>
        <begin position="92"/>
        <end position="109"/>
    </location>
</feature>
<feature type="transmembrane region" description="Helical" evidence="12">
    <location>
        <begin position="877"/>
        <end position="896"/>
    </location>
</feature>
<feature type="transmembrane region" description="Helical" evidence="12">
    <location>
        <begin position="796"/>
        <end position="819"/>
    </location>
</feature>
<dbReference type="FunFam" id="2.70.150.10:FF:000160">
    <property type="entry name" value="Sarcoplasmic/endoplasmic reticulum calcium ATPase 1"/>
    <property type="match status" value="1"/>
</dbReference>
<dbReference type="AlphaFoldDB" id="A0A0L6U253"/>
<dbReference type="SUPFAM" id="SSF81653">
    <property type="entry name" value="Calcium ATPase, transduction domain A"/>
    <property type="match status" value="1"/>
</dbReference>
<keyword evidence="9" id="KW-1278">Translocase</keyword>
<dbReference type="InterPro" id="IPR006068">
    <property type="entry name" value="ATPase_P-typ_cation-transptr_C"/>
</dbReference>
<keyword evidence="6" id="KW-0547">Nucleotide-binding</keyword>